<sequence length="114" mass="12584">MGGDDMALLEHDDSPRWIPWHFDDSPSRPAGDGHRVPSRSVNGGHGPDGGRDARTGAARGRRATGLVTNLSRMYVTLTSQIHLRHKWITVEAIGRVVTQRCANCRRIRVRVHGG</sequence>
<reference evidence="3" key="1">
    <citation type="journal article" date="2019" name="Int. J. Syst. Evol. Microbiol.">
        <title>The Global Catalogue of Microorganisms (GCM) 10K type strain sequencing project: providing services to taxonomists for standard genome sequencing and annotation.</title>
        <authorList>
            <consortium name="The Broad Institute Genomics Platform"/>
            <consortium name="The Broad Institute Genome Sequencing Center for Infectious Disease"/>
            <person name="Wu L."/>
            <person name="Ma J."/>
        </authorList>
    </citation>
    <scope>NUCLEOTIDE SEQUENCE [LARGE SCALE GENOMIC DNA]</scope>
    <source>
        <strain evidence="3">CGMCC 4.7132</strain>
    </source>
</reference>
<comment type="caution">
    <text evidence="2">The sequence shown here is derived from an EMBL/GenBank/DDBJ whole genome shotgun (WGS) entry which is preliminary data.</text>
</comment>
<accession>A0ABV9CHE6</accession>
<feature type="region of interest" description="Disordered" evidence="1">
    <location>
        <begin position="15"/>
        <end position="62"/>
    </location>
</feature>
<dbReference type="RefSeq" id="WP_380841172.1">
    <property type="nucleotide sequence ID" value="NZ_JBHSFP010000009.1"/>
</dbReference>
<proteinExistence type="predicted"/>
<dbReference type="EMBL" id="JBHSFP010000009">
    <property type="protein sequence ID" value="MFC4532381.1"/>
    <property type="molecule type" value="Genomic_DNA"/>
</dbReference>
<organism evidence="2 3">
    <name type="scientific">Sphaerisporangium dianthi</name>
    <dbReference type="NCBI Taxonomy" id="1436120"/>
    <lineage>
        <taxon>Bacteria</taxon>
        <taxon>Bacillati</taxon>
        <taxon>Actinomycetota</taxon>
        <taxon>Actinomycetes</taxon>
        <taxon>Streptosporangiales</taxon>
        <taxon>Streptosporangiaceae</taxon>
        <taxon>Sphaerisporangium</taxon>
    </lineage>
</organism>
<dbReference type="Proteomes" id="UP001596004">
    <property type="component" value="Unassembled WGS sequence"/>
</dbReference>
<keyword evidence="3" id="KW-1185">Reference proteome</keyword>
<evidence type="ECO:0000313" key="2">
    <source>
        <dbReference type="EMBL" id="MFC4532381.1"/>
    </source>
</evidence>
<protein>
    <submittedName>
        <fullName evidence="2">Uncharacterized protein</fullName>
    </submittedName>
</protein>
<evidence type="ECO:0000256" key="1">
    <source>
        <dbReference type="SAM" id="MobiDB-lite"/>
    </source>
</evidence>
<evidence type="ECO:0000313" key="3">
    <source>
        <dbReference type="Proteomes" id="UP001596004"/>
    </source>
</evidence>
<name>A0ABV9CHE6_9ACTN</name>
<feature type="compositionally biased region" description="Basic and acidic residues" evidence="1">
    <location>
        <begin position="15"/>
        <end position="35"/>
    </location>
</feature>
<gene>
    <name evidence="2" type="ORF">ACFO60_16530</name>
</gene>